<name>A0A1G4K7R1_9SACH</name>
<dbReference type="InterPro" id="IPR042241">
    <property type="entry name" value="GCP_C_sf"/>
</dbReference>
<dbReference type="GO" id="GO:0051321">
    <property type="term" value="P:meiotic cell cycle"/>
    <property type="evidence" value="ECO:0007669"/>
    <property type="project" value="TreeGrafter"/>
</dbReference>
<dbReference type="InterPro" id="IPR040457">
    <property type="entry name" value="GCP_C"/>
</dbReference>
<dbReference type="GO" id="GO:0031122">
    <property type="term" value="P:cytoplasmic microtubule organization"/>
    <property type="evidence" value="ECO:0007669"/>
    <property type="project" value="TreeGrafter"/>
</dbReference>
<dbReference type="GO" id="GO:0043015">
    <property type="term" value="F:gamma-tubulin binding"/>
    <property type="evidence" value="ECO:0007669"/>
    <property type="project" value="InterPro"/>
</dbReference>
<dbReference type="GO" id="GO:0051011">
    <property type="term" value="F:microtubule minus-end binding"/>
    <property type="evidence" value="ECO:0007669"/>
    <property type="project" value="TreeGrafter"/>
</dbReference>
<organism evidence="8 9">
    <name type="scientific">Lachancea meyersii CBS 8951</name>
    <dbReference type="NCBI Taxonomy" id="1266667"/>
    <lineage>
        <taxon>Eukaryota</taxon>
        <taxon>Fungi</taxon>
        <taxon>Dikarya</taxon>
        <taxon>Ascomycota</taxon>
        <taxon>Saccharomycotina</taxon>
        <taxon>Saccharomycetes</taxon>
        <taxon>Saccharomycetales</taxon>
        <taxon>Saccharomycetaceae</taxon>
        <taxon>Lachancea</taxon>
    </lineage>
</organism>
<evidence type="ECO:0000313" key="8">
    <source>
        <dbReference type="EMBL" id="SCV00021.1"/>
    </source>
</evidence>
<keyword evidence="9" id="KW-1185">Reference proteome</keyword>
<evidence type="ECO:0000259" key="7">
    <source>
        <dbReference type="Pfam" id="PF17681"/>
    </source>
</evidence>
<dbReference type="PANTHER" id="PTHR19302">
    <property type="entry name" value="GAMMA TUBULIN COMPLEX PROTEIN"/>
    <property type="match status" value="1"/>
</dbReference>
<evidence type="ECO:0000259" key="6">
    <source>
        <dbReference type="Pfam" id="PF04130"/>
    </source>
</evidence>
<evidence type="ECO:0000256" key="2">
    <source>
        <dbReference type="ARBA" id="ARBA00022490"/>
    </source>
</evidence>
<proteinExistence type="inferred from homology"/>
<dbReference type="InterPro" id="IPR007259">
    <property type="entry name" value="GCP"/>
</dbReference>
<dbReference type="Gene3D" id="1.20.120.1900">
    <property type="entry name" value="Gamma-tubulin complex, C-terminal domain"/>
    <property type="match status" value="1"/>
</dbReference>
<dbReference type="GO" id="GO:0000278">
    <property type="term" value="P:mitotic cell cycle"/>
    <property type="evidence" value="ECO:0007669"/>
    <property type="project" value="TreeGrafter"/>
</dbReference>
<feature type="domain" description="Gamma tubulin complex component protein N-terminal" evidence="7">
    <location>
        <begin position="57"/>
        <end position="408"/>
    </location>
</feature>
<accession>A0A1G4K7R1</accession>
<dbReference type="GO" id="GO:0005874">
    <property type="term" value="C:microtubule"/>
    <property type="evidence" value="ECO:0007669"/>
    <property type="project" value="UniProtKB-KW"/>
</dbReference>
<keyword evidence="3 5" id="KW-0493">Microtubule</keyword>
<dbReference type="GO" id="GO:0051225">
    <property type="term" value="P:spindle assembly"/>
    <property type="evidence" value="ECO:0007669"/>
    <property type="project" value="TreeGrafter"/>
</dbReference>
<keyword evidence="4 5" id="KW-0206">Cytoskeleton</keyword>
<keyword evidence="2 5" id="KW-0963">Cytoplasm</keyword>
<dbReference type="InterPro" id="IPR041470">
    <property type="entry name" value="GCP_N"/>
</dbReference>
<dbReference type="Pfam" id="PF17681">
    <property type="entry name" value="GCP_N_terminal"/>
    <property type="match status" value="1"/>
</dbReference>
<evidence type="ECO:0000256" key="1">
    <source>
        <dbReference type="ARBA" id="ARBA00010337"/>
    </source>
</evidence>
<dbReference type="GO" id="GO:0000922">
    <property type="term" value="C:spindle pole"/>
    <property type="evidence" value="ECO:0007669"/>
    <property type="project" value="InterPro"/>
</dbReference>
<dbReference type="GO" id="GO:0007020">
    <property type="term" value="P:microtubule nucleation"/>
    <property type="evidence" value="ECO:0007669"/>
    <property type="project" value="InterPro"/>
</dbReference>
<feature type="domain" description="Gamma tubulin complex component C-terminal" evidence="6">
    <location>
        <begin position="433"/>
        <end position="779"/>
    </location>
</feature>
<protein>
    <recommendedName>
        <fullName evidence="5">Spindle pole body component</fullName>
    </recommendedName>
</protein>
<reference evidence="9" key="1">
    <citation type="submission" date="2016-03" db="EMBL/GenBank/DDBJ databases">
        <authorList>
            <person name="Devillers Hugo."/>
        </authorList>
    </citation>
    <scope>NUCLEOTIDE SEQUENCE [LARGE SCALE GENOMIC DNA]</scope>
</reference>
<dbReference type="GO" id="GO:0000930">
    <property type="term" value="C:gamma-tubulin complex"/>
    <property type="evidence" value="ECO:0007669"/>
    <property type="project" value="TreeGrafter"/>
</dbReference>
<evidence type="ECO:0000256" key="3">
    <source>
        <dbReference type="ARBA" id="ARBA00022701"/>
    </source>
</evidence>
<dbReference type="GO" id="GO:0044732">
    <property type="term" value="C:mitotic spindle pole body"/>
    <property type="evidence" value="ECO:0007669"/>
    <property type="project" value="TreeGrafter"/>
</dbReference>
<evidence type="ECO:0000256" key="4">
    <source>
        <dbReference type="ARBA" id="ARBA00023212"/>
    </source>
</evidence>
<gene>
    <name evidence="8" type="ORF">LAME_0G07008G</name>
</gene>
<dbReference type="EMBL" id="LT598484">
    <property type="protein sequence ID" value="SCV00021.1"/>
    <property type="molecule type" value="Genomic_DNA"/>
</dbReference>
<sequence length="807" mass="94661">MEVRNHVDDICYIETLSKHSLVSRLVNYQPLTSSQVKIKSYPLEQIKNQRVQESLVVRDLLNVLVGLEGVYIRYNNSYQPVLGSQDDLRGPDFRIAKNMDLSLKSFAKWIVKFGKIYVVLTRFSERYSEPLYGSIMHRLCFEIRKFLTHEYVRQIVDTAEMEFQSNPLFSIRELGQLLTQNCAHKAQILYDLVQNIMREMNRRALMDREEADFQNFIQDLKKEKDLTNPFFDHDQISSASFITDSRINIHARGGVILQMIQDKLKSNRGNERNVSFLKKLFDDVSVQYCSMLDSWLTNGSLGDPYEEFMVADTAKSTPRQEAARLNSLNSERLWDTQYVIRKDGLLDDFNNGNIAFKVLMTGKLLNLFRTCCDLQSIVDVLPDDNMKQPLKTLPQGTQLMLYVDQHYARANKLAQILFYNGYNFPRVLKEFHHSFLFCNNPGFFRKFFNRSLVELTKLRSDSVQVKLQRTFQEYQSCREDEHTNVVLPLLNLQLDKHSFYRVIEQFSSETANGKDNADLLQARNFGNLRDLLLQDLDMEETSDASKSKKGELECSIHHLQFEIIVPYPLNTLISKTCVFQYQTIQRYLFLLHYYNKVLQDTWFEINKNKIWRHPGFSKDVHQWIRRCRVVHFRMTQFMKFILEYTTQDVIQSGWSELEPQITNASASEFDFSHCQSALQDLLTQQMSHSLLTNASLVRLLVQITDIVHRFCKFVTSLRKTLCLLDVRLYSYYHGQLPDDKQYDESMALQKLQELQEYLDLVWDSFTQHKNAFAEGVRYYCNHGSIRSGLNPVLSLAERLRDMELEGR</sequence>
<evidence type="ECO:0000313" key="9">
    <source>
        <dbReference type="Proteomes" id="UP000191144"/>
    </source>
</evidence>
<comment type="similarity">
    <text evidence="1 5">Belongs to the TUBGCP family.</text>
</comment>
<dbReference type="Pfam" id="PF04130">
    <property type="entry name" value="GCP_C_terminal"/>
    <property type="match status" value="1"/>
</dbReference>
<dbReference type="Proteomes" id="UP000191144">
    <property type="component" value="Chromosome G"/>
</dbReference>
<dbReference type="OrthoDB" id="2192946at2759"/>
<dbReference type="AlphaFoldDB" id="A0A1G4K7R1"/>
<comment type="subcellular location">
    <subcellularLocation>
        <location evidence="5">Cytoplasm</location>
        <location evidence="5">Cytoskeleton</location>
        <location evidence="5">Microtubule organizing center</location>
    </subcellularLocation>
</comment>
<evidence type="ECO:0000256" key="5">
    <source>
        <dbReference type="RuleBase" id="RU363050"/>
    </source>
</evidence>
<dbReference type="PANTHER" id="PTHR19302:SF13">
    <property type="entry name" value="GAMMA-TUBULIN COMPLEX COMPONENT 2"/>
    <property type="match status" value="1"/>
</dbReference>